<evidence type="ECO:0000313" key="3">
    <source>
        <dbReference type="Proteomes" id="UP000294508"/>
    </source>
</evidence>
<dbReference type="InterPro" id="IPR007295">
    <property type="entry name" value="DUF402"/>
</dbReference>
<dbReference type="SUPFAM" id="SSF159234">
    <property type="entry name" value="FomD-like"/>
    <property type="match status" value="1"/>
</dbReference>
<dbReference type="RefSeq" id="WP_132209825.1">
    <property type="nucleotide sequence ID" value="NZ_SLWN01000005.1"/>
</dbReference>
<reference evidence="2 3" key="1">
    <citation type="journal article" date="2015" name="Stand. Genomic Sci.">
        <title>Genomic Encyclopedia of Bacterial and Archaeal Type Strains, Phase III: the genomes of soil and plant-associated and newly described type strains.</title>
        <authorList>
            <person name="Whitman W.B."/>
            <person name="Woyke T."/>
            <person name="Klenk H.P."/>
            <person name="Zhou Y."/>
            <person name="Lilburn T.G."/>
            <person name="Beck B.J."/>
            <person name="De Vos P."/>
            <person name="Vandamme P."/>
            <person name="Eisen J.A."/>
            <person name="Garrity G."/>
            <person name="Hugenholtz P."/>
            <person name="Kyrpides N.C."/>
        </authorList>
    </citation>
    <scope>NUCLEOTIDE SEQUENCE [LARGE SCALE GENOMIC DNA]</scope>
    <source>
        <strain evidence="2 3">VKM Ac-2572</strain>
    </source>
</reference>
<protein>
    <recommendedName>
        <fullName evidence="1">DUF402 domain-containing protein</fullName>
    </recommendedName>
</protein>
<dbReference type="AlphaFoldDB" id="A0A4R2HJJ2"/>
<gene>
    <name evidence="2" type="ORF">EV652_105132</name>
</gene>
<dbReference type="OrthoDB" id="3818525at2"/>
<evidence type="ECO:0000259" key="1">
    <source>
        <dbReference type="Pfam" id="PF04167"/>
    </source>
</evidence>
<accession>A0A4R2HJJ2</accession>
<name>A0A4R2HJJ2_9ACTN</name>
<dbReference type="Pfam" id="PF04167">
    <property type="entry name" value="DUF402"/>
    <property type="match status" value="1"/>
</dbReference>
<proteinExistence type="predicted"/>
<dbReference type="EMBL" id="SLWN01000005">
    <property type="protein sequence ID" value="TCO30138.1"/>
    <property type="molecule type" value="Genomic_DNA"/>
</dbReference>
<evidence type="ECO:0000313" key="2">
    <source>
        <dbReference type="EMBL" id="TCO30138.1"/>
    </source>
</evidence>
<feature type="domain" description="DUF402" evidence="1">
    <location>
        <begin position="57"/>
        <end position="152"/>
    </location>
</feature>
<sequence>MTPPTTFVRKRKRPTGCGLWPTYQLGTDEYGTWLFTPQHSRHRDGDGAFCEVAQTSPGGPGEHALHLVPRDGWWFATWRPSGVLVADVSTPPVLIGNEWTYVDLELDPYSRPDGSIGTMDWDDLAEARRNGLIDDTEHEAAVAASRTLEDHFTHATEPFGPHGWDRLKAAIALGLPPLTDFGEQPVDVAPL</sequence>
<dbReference type="Proteomes" id="UP000294508">
    <property type="component" value="Unassembled WGS sequence"/>
</dbReference>
<dbReference type="Gene3D" id="2.40.380.10">
    <property type="entry name" value="FomD-like"/>
    <property type="match status" value="1"/>
</dbReference>
<dbReference type="InterPro" id="IPR035930">
    <property type="entry name" value="FomD-like_sf"/>
</dbReference>
<comment type="caution">
    <text evidence="2">The sequence shown here is derived from an EMBL/GenBank/DDBJ whole genome shotgun (WGS) entry which is preliminary data.</text>
</comment>
<organism evidence="2 3">
    <name type="scientific">Kribbella steppae</name>
    <dbReference type="NCBI Taxonomy" id="2512223"/>
    <lineage>
        <taxon>Bacteria</taxon>
        <taxon>Bacillati</taxon>
        <taxon>Actinomycetota</taxon>
        <taxon>Actinomycetes</taxon>
        <taxon>Propionibacteriales</taxon>
        <taxon>Kribbellaceae</taxon>
        <taxon>Kribbella</taxon>
    </lineage>
</organism>
<keyword evidence="3" id="KW-1185">Reference proteome</keyword>